<evidence type="ECO:0000256" key="3">
    <source>
        <dbReference type="SAM" id="MobiDB-lite"/>
    </source>
</evidence>
<evidence type="ECO:0000313" key="6">
    <source>
        <dbReference type="EMBL" id="KAH9822735.1"/>
    </source>
</evidence>
<evidence type="ECO:0000259" key="5">
    <source>
        <dbReference type="PROSITE" id="PS51880"/>
    </source>
</evidence>
<dbReference type="InterPro" id="IPR027417">
    <property type="entry name" value="P-loop_NTPase"/>
</dbReference>
<dbReference type="InterPro" id="IPR005225">
    <property type="entry name" value="Small_GTP-bd"/>
</dbReference>
<evidence type="ECO:0000259" key="4">
    <source>
        <dbReference type="PROSITE" id="PS51710"/>
    </source>
</evidence>
<reference evidence="6 7" key="2">
    <citation type="journal article" date="2021" name="Curr. Genet.">
        <title>Genetic response to nitrogen starvation in the aggressive Eucalyptus foliar pathogen Teratosphaeria destructans.</title>
        <authorList>
            <person name="Havenga M."/>
            <person name="Wingfield B.D."/>
            <person name="Wingfield M.J."/>
            <person name="Dreyer L.L."/>
            <person name="Roets F."/>
            <person name="Aylward J."/>
        </authorList>
    </citation>
    <scope>NUCLEOTIDE SEQUENCE [LARGE SCALE GENOMIC DNA]</scope>
    <source>
        <strain evidence="6">CMW44962</strain>
    </source>
</reference>
<dbReference type="InterPro" id="IPR031662">
    <property type="entry name" value="GTP-binding_2"/>
</dbReference>
<dbReference type="GO" id="GO:0003924">
    <property type="term" value="F:GTPase activity"/>
    <property type="evidence" value="ECO:0007669"/>
    <property type="project" value="InterPro"/>
</dbReference>
<dbReference type="InterPro" id="IPR045001">
    <property type="entry name" value="DRG"/>
</dbReference>
<accession>A0A9W7SLP1</accession>
<dbReference type="PROSITE" id="PS51710">
    <property type="entry name" value="G_OBG"/>
    <property type="match status" value="1"/>
</dbReference>
<protein>
    <submittedName>
        <fullName evidence="6">Ribosome-interacting GTPase 2</fullName>
    </submittedName>
</protein>
<dbReference type="SUPFAM" id="SSF81271">
    <property type="entry name" value="TGS-like"/>
    <property type="match status" value="1"/>
</dbReference>
<dbReference type="PROSITE" id="PS00905">
    <property type="entry name" value="GTP1_OBG"/>
    <property type="match status" value="1"/>
</dbReference>
<dbReference type="InterPro" id="IPR006073">
    <property type="entry name" value="GTP-bd"/>
</dbReference>
<dbReference type="NCBIfam" id="TIGR00231">
    <property type="entry name" value="small_GTP"/>
    <property type="match status" value="1"/>
</dbReference>
<dbReference type="Pfam" id="PF01926">
    <property type="entry name" value="MMR_HSR1"/>
    <property type="match status" value="1"/>
</dbReference>
<sequence>MIVRVPSGPAQGLARLRAQLLEPGPGSGGAGGSGFDVSKSGDARIALVGFPSVGKSTFLSKITKTKSEVAAYSFTTLTAIPGVLEYGGAEIQVLDLPGIIEGAAEGKGRGRQVISAAKTSDMILMVLDATKRAEQRALLEAELEAVGIRLNQEPPNIYLKPKTAGGMKITFQNPPKYLDQKMLYNILRDYKILNCEVLIRDENATVDQFIDVIMKDHRTYIKCLYVYNKIDSISLDFLNKLAHEPNTAVMSCELDLGVQDVVDRCWEELGLIRIYTKRKGIEPDFSDALIVRGNSTIEDVCDSIHRTLKESFKYALVWGASARHVPQRVGLSHVVADEDVVSIVGTKSGLAAKHTQDLNTPTSSTTSSTTSVIMQYSMIFTGLVAATTIVGSAARPIESSETTDNTFLAREEATTGDDNTFWARDVANTGDNNGAGTFWARKEADKNGDDTFWARGEAKDEGAAFIAREVTDENGDGTFWARGESNEDDEGTFWARRGEANENDDGTFWARRGEATENDDGTFWARRGESNENDDGTFWARRGESSENDDGTFWTRRGEATESGEGTFWARN</sequence>
<dbReference type="Gene3D" id="3.40.50.300">
    <property type="entry name" value="P-loop containing nucleotide triphosphate hydrolases"/>
    <property type="match status" value="1"/>
</dbReference>
<evidence type="ECO:0000256" key="1">
    <source>
        <dbReference type="ARBA" id="ARBA00022741"/>
    </source>
</evidence>
<keyword evidence="7" id="KW-1185">Reference proteome</keyword>
<dbReference type="Proteomes" id="UP001138500">
    <property type="component" value="Unassembled WGS sequence"/>
</dbReference>
<dbReference type="GO" id="GO:0005525">
    <property type="term" value="F:GTP binding"/>
    <property type="evidence" value="ECO:0007669"/>
    <property type="project" value="UniProtKB-KW"/>
</dbReference>
<dbReference type="OrthoDB" id="603at2759"/>
<dbReference type="EMBL" id="RIBY02002212">
    <property type="protein sequence ID" value="KAH9822735.1"/>
    <property type="molecule type" value="Genomic_DNA"/>
</dbReference>
<dbReference type="Gene3D" id="3.10.20.30">
    <property type="match status" value="1"/>
</dbReference>
<feature type="region of interest" description="Disordered" evidence="3">
    <location>
        <begin position="520"/>
        <end position="572"/>
    </location>
</feature>
<dbReference type="InterPro" id="IPR012676">
    <property type="entry name" value="TGS-like"/>
</dbReference>
<feature type="domain" description="OBG-type G" evidence="4">
    <location>
        <begin position="43"/>
        <end position="270"/>
    </location>
</feature>
<dbReference type="GO" id="GO:1903833">
    <property type="term" value="P:positive regulation of cellular response to amino acid starvation"/>
    <property type="evidence" value="ECO:0007669"/>
    <property type="project" value="UniProtKB-ARBA"/>
</dbReference>
<dbReference type="CDD" id="cd17231">
    <property type="entry name" value="TGS_DRG2"/>
    <property type="match status" value="1"/>
</dbReference>
<proteinExistence type="predicted"/>
<gene>
    <name evidence="6" type="ORF">Tdes44962_MAKER04704</name>
</gene>
<dbReference type="PROSITE" id="PS51880">
    <property type="entry name" value="TGS"/>
    <property type="match status" value="1"/>
</dbReference>
<evidence type="ECO:0000313" key="7">
    <source>
        <dbReference type="Proteomes" id="UP001138500"/>
    </source>
</evidence>
<dbReference type="InterPro" id="IPR004095">
    <property type="entry name" value="TGS"/>
</dbReference>
<reference evidence="6 7" key="1">
    <citation type="journal article" date="2018" name="IMA Fungus">
        <title>IMA Genome-F 10: Nine draft genome sequences of Claviceps purpurea s.lat., including C. arundinis, C. humidiphila, and C. cf. spartinae, pseudomolecules for the pitch canker pathogen Fusarium circinatum, draft genome of Davidsoniella eucalypti, Grosmannia galeiformis, Quambalaria eucalypti, and Teratosphaeria destructans.</title>
        <authorList>
            <person name="Wingfield B.D."/>
            <person name="Liu M."/>
            <person name="Nguyen H.D."/>
            <person name="Lane F.A."/>
            <person name="Morgan S.W."/>
            <person name="De Vos L."/>
            <person name="Wilken P.M."/>
            <person name="Duong T.A."/>
            <person name="Aylward J."/>
            <person name="Coetzee M.P."/>
            <person name="Dadej K."/>
            <person name="De Beer Z.W."/>
            <person name="Findlay W."/>
            <person name="Havenga M."/>
            <person name="Kolarik M."/>
            <person name="Menzies J.G."/>
            <person name="Naidoo K."/>
            <person name="Pochopski O."/>
            <person name="Shoukouhi P."/>
            <person name="Santana Q.C."/>
            <person name="Seifert K.A."/>
            <person name="Soal N."/>
            <person name="Steenkamp E.T."/>
            <person name="Tatham C.T."/>
            <person name="van der Nest M.A."/>
            <person name="Wingfield M.J."/>
        </authorList>
    </citation>
    <scope>NUCLEOTIDE SEQUENCE [LARGE SCALE GENOMIC DNA]</scope>
    <source>
        <strain evidence="6">CMW44962</strain>
    </source>
</reference>
<keyword evidence="1" id="KW-0547">Nucleotide-binding</keyword>
<dbReference type="InterPro" id="IPR031167">
    <property type="entry name" value="G_OBG"/>
</dbReference>
<dbReference type="Pfam" id="PF16897">
    <property type="entry name" value="MMR_HSR1_Xtn"/>
    <property type="match status" value="1"/>
</dbReference>
<dbReference type="SUPFAM" id="SSF52540">
    <property type="entry name" value="P-loop containing nucleoside triphosphate hydrolases"/>
    <property type="match status" value="1"/>
</dbReference>
<feature type="domain" description="TGS" evidence="5">
    <location>
        <begin position="270"/>
        <end position="345"/>
    </location>
</feature>
<dbReference type="Pfam" id="PF02824">
    <property type="entry name" value="TGS"/>
    <property type="match status" value="1"/>
</dbReference>
<organism evidence="6 7">
    <name type="scientific">Teratosphaeria destructans</name>
    <dbReference type="NCBI Taxonomy" id="418781"/>
    <lineage>
        <taxon>Eukaryota</taxon>
        <taxon>Fungi</taxon>
        <taxon>Dikarya</taxon>
        <taxon>Ascomycota</taxon>
        <taxon>Pezizomycotina</taxon>
        <taxon>Dothideomycetes</taxon>
        <taxon>Dothideomycetidae</taxon>
        <taxon>Mycosphaerellales</taxon>
        <taxon>Teratosphaeriaceae</taxon>
        <taxon>Teratosphaeria</taxon>
    </lineage>
</organism>
<dbReference type="PRINTS" id="PR00326">
    <property type="entry name" value="GTP1OBG"/>
</dbReference>
<dbReference type="CDD" id="cd01896">
    <property type="entry name" value="DRG"/>
    <property type="match status" value="1"/>
</dbReference>
<dbReference type="PANTHER" id="PTHR43127">
    <property type="entry name" value="DEVELOPMENTALLY-REGULATED GTP-BINDING PROTEIN 2"/>
    <property type="match status" value="1"/>
</dbReference>
<dbReference type="FunFam" id="3.10.20.30:FF:000003">
    <property type="entry name" value="Developmentally-regulated GTP-binding protein 1"/>
    <property type="match status" value="1"/>
</dbReference>
<dbReference type="AlphaFoldDB" id="A0A9W7SLP1"/>
<evidence type="ECO:0000256" key="2">
    <source>
        <dbReference type="ARBA" id="ARBA00023134"/>
    </source>
</evidence>
<name>A0A9W7SLP1_9PEZI</name>
<dbReference type="FunFam" id="3.40.50.300:FF:000740">
    <property type="entry name" value="Putative GTP-binding protein 1"/>
    <property type="match status" value="1"/>
</dbReference>
<keyword evidence="2" id="KW-0342">GTP-binding</keyword>
<dbReference type="InterPro" id="IPR012675">
    <property type="entry name" value="Beta-grasp_dom_sf"/>
</dbReference>
<comment type="caution">
    <text evidence="6">The sequence shown here is derived from an EMBL/GenBank/DDBJ whole genome shotgun (WGS) entry which is preliminary data.</text>
</comment>
<dbReference type="InterPro" id="IPR006074">
    <property type="entry name" value="GTP1-OBG_CS"/>
</dbReference>